<proteinExistence type="inferred from homology"/>
<dbReference type="Proteomes" id="UP001165063">
    <property type="component" value="Unassembled WGS sequence"/>
</dbReference>
<evidence type="ECO:0000313" key="12">
    <source>
        <dbReference type="Proteomes" id="UP001165063"/>
    </source>
</evidence>
<keyword evidence="6 8" id="KW-1015">Disulfide bond</keyword>
<reference evidence="11" key="1">
    <citation type="submission" date="2023-04" db="EMBL/GenBank/DDBJ databases">
        <title>Ambrosiozyma monospora NBRC 1965.</title>
        <authorList>
            <person name="Ichikawa N."/>
            <person name="Sato H."/>
            <person name="Tonouchi N."/>
        </authorList>
    </citation>
    <scope>NUCLEOTIDE SEQUENCE</scope>
    <source>
        <strain evidence="11">NBRC 1965</strain>
    </source>
</reference>
<dbReference type="PRINTS" id="PR00792">
    <property type="entry name" value="PEPSIN"/>
</dbReference>
<dbReference type="PANTHER" id="PTHR47966:SF51">
    <property type="entry name" value="BETA-SITE APP-CLEAVING ENZYME, ISOFORM A-RELATED"/>
    <property type="match status" value="1"/>
</dbReference>
<dbReference type="AlphaFoldDB" id="A0A9W6YWN5"/>
<dbReference type="PROSITE" id="PS51767">
    <property type="entry name" value="PEPTIDASE_A1"/>
    <property type="match status" value="1"/>
</dbReference>
<keyword evidence="5 9" id="KW-0378">Hydrolase</keyword>
<accession>A0A9W6YWN5</accession>
<keyword evidence="12" id="KW-1185">Reference proteome</keyword>
<dbReference type="GO" id="GO:0005576">
    <property type="term" value="C:extracellular region"/>
    <property type="evidence" value="ECO:0007669"/>
    <property type="project" value="UniProtKB-ARBA"/>
</dbReference>
<dbReference type="PANTHER" id="PTHR47966">
    <property type="entry name" value="BETA-SITE APP-CLEAVING ENZYME, ISOFORM A-RELATED"/>
    <property type="match status" value="1"/>
</dbReference>
<dbReference type="PROSITE" id="PS00141">
    <property type="entry name" value="ASP_PROTEASE"/>
    <property type="match status" value="1"/>
</dbReference>
<dbReference type="InterPro" id="IPR021109">
    <property type="entry name" value="Peptidase_aspartic_dom_sf"/>
</dbReference>
<dbReference type="SUPFAM" id="SSF50630">
    <property type="entry name" value="Acid proteases"/>
    <property type="match status" value="1"/>
</dbReference>
<comment type="similarity">
    <text evidence="1 9">Belongs to the peptidase A1 family.</text>
</comment>
<evidence type="ECO:0000256" key="2">
    <source>
        <dbReference type="ARBA" id="ARBA00022670"/>
    </source>
</evidence>
<dbReference type="InterPro" id="IPR001461">
    <property type="entry name" value="Aspartic_peptidase_A1"/>
</dbReference>
<keyword evidence="3" id="KW-0732">Signal</keyword>
<comment type="caution">
    <text evidence="11">The sequence shown here is derived from an EMBL/GenBank/DDBJ whole genome shotgun (WGS) entry which is preliminary data.</text>
</comment>
<feature type="disulfide bond" evidence="8">
    <location>
        <begin position="44"/>
        <end position="77"/>
    </location>
</feature>
<gene>
    <name evidence="11" type="ORF">Amon01_000570500</name>
</gene>
<dbReference type="Pfam" id="PF00026">
    <property type="entry name" value="Asp"/>
    <property type="match status" value="1"/>
</dbReference>
<evidence type="ECO:0000256" key="5">
    <source>
        <dbReference type="ARBA" id="ARBA00022801"/>
    </source>
</evidence>
<evidence type="ECO:0000256" key="9">
    <source>
        <dbReference type="RuleBase" id="RU000454"/>
    </source>
</evidence>
<evidence type="ECO:0000256" key="1">
    <source>
        <dbReference type="ARBA" id="ARBA00007447"/>
    </source>
</evidence>
<evidence type="ECO:0000313" key="11">
    <source>
        <dbReference type="EMBL" id="GMG39883.1"/>
    </source>
</evidence>
<dbReference type="InterPro" id="IPR001969">
    <property type="entry name" value="Aspartic_peptidase_AS"/>
</dbReference>
<dbReference type="EMBL" id="BSXU01003266">
    <property type="protein sequence ID" value="GMG39883.1"/>
    <property type="molecule type" value="Genomic_DNA"/>
</dbReference>
<keyword evidence="7" id="KW-0325">Glycoprotein</keyword>
<keyword evidence="4 9" id="KW-0064">Aspartyl protease</keyword>
<evidence type="ECO:0000256" key="7">
    <source>
        <dbReference type="ARBA" id="ARBA00023180"/>
    </source>
</evidence>
<dbReference type="GO" id="GO:0004190">
    <property type="term" value="F:aspartic-type endopeptidase activity"/>
    <property type="evidence" value="ECO:0007669"/>
    <property type="project" value="UniProtKB-KW"/>
</dbReference>
<name>A0A9W6YWN5_AMBMO</name>
<organism evidence="11 12">
    <name type="scientific">Ambrosiozyma monospora</name>
    <name type="common">Yeast</name>
    <name type="synonym">Endomycopsis monosporus</name>
    <dbReference type="NCBI Taxonomy" id="43982"/>
    <lineage>
        <taxon>Eukaryota</taxon>
        <taxon>Fungi</taxon>
        <taxon>Dikarya</taxon>
        <taxon>Ascomycota</taxon>
        <taxon>Saccharomycotina</taxon>
        <taxon>Pichiomycetes</taxon>
        <taxon>Pichiales</taxon>
        <taxon>Pichiaceae</taxon>
        <taxon>Ambrosiozyma</taxon>
    </lineage>
</organism>
<dbReference type="InterPro" id="IPR033121">
    <property type="entry name" value="PEPTIDASE_A1"/>
</dbReference>
<sequence>MVTCYGAAIDTGTSLIALPSQLAEILNAEIGAEKSWSGQYTIDCAKRYSLPDLGFNFNGYNFTISPFDYTLEVSGSCISAFIPMDFPAPIGPLAIIGDAFLRKYYSVYDLGKHAVGLAKAI</sequence>
<evidence type="ECO:0000256" key="8">
    <source>
        <dbReference type="PIRSR" id="PIRSR601461-2"/>
    </source>
</evidence>
<protein>
    <submittedName>
        <fullName evidence="11">Unnamed protein product</fullName>
    </submittedName>
</protein>
<feature type="domain" description="Peptidase A1" evidence="10">
    <location>
        <begin position="1"/>
        <end position="118"/>
    </location>
</feature>
<evidence type="ECO:0000256" key="6">
    <source>
        <dbReference type="ARBA" id="ARBA00023157"/>
    </source>
</evidence>
<evidence type="ECO:0000256" key="4">
    <source>
        <dbReference type="ARBA" id="ARBA00022750"/>
    </source>
</evidence>
<dbReference type="GO" id="GO:0051603">
    <property type="term" value="P:proteolysis involved in protein catabolic process"/>
    <property type="evidence" value="ECO:0007669"/>
    <property type="project" value="TreeGrafter"/>
</dbReference>
<dbReference type="FunFam" id="2.40.70.10:FF:000002">
    <property type="entry name" value="Vacuolar aspartic proteinase"/>
    <property type="match status" value="1"/>
</dbReference>
<keyword evidence="2 9" id="KW-0645">Protease</keyword>
<evidence type="ECO:0000256" key="3">
    <source>
        <dbReference type="ARBA" id="ARBA00022729"/>
    </source>
</evidence>
<evidence type="ECO:0000259" key="10">
    <source>
        <dbReference type="PROSITE" id="PS51767"/>
    </source>
</evidence>
<dbReference type="OrthoDB" id="771136at2759"/>
<dbReference type="GO" id="GO:0000324">
    <property type="term" value="C:fungal-type vacuole"/>
    <property type="evidence" value="ECO:0007669"/>
    <property type="project" value="TreeGrafter"/>
</dbReference>
<dbReference type="Gene3D" id="2.40.70.10">
    <property type="entry name" value="Acid Proteases"/>
    <property type="match status" value="1"/>
</dbReference>